<reference evidence="2" key="1">
    <citation type="journal article" date="2014" name="Front. Microbiol.">
        <title>High frequency of phylogenetically diverse reductive dehalogenase-homologous genes in deep subseafloor sedimentary metagenomes.</title>
        <authorList>
            <person name="Kawai M."/>
            <person name="Futagami T."/>
            <person name="Toyoda A."/>
            <person name="Takaki Y."/>
            <person name="Nishi S."/>
            <person name="Hori S."/>
            <person name="Arai W."/>
            <person name="Tsubouchi T."/>
            <person name="Morono Y."/>
            <person name="Uchiyama I."/>
            <person name="Ito T."/>
            <person name="Fujiyama A."/>
            <person name="Inagaki F."/>
            <person name="Takami H."/>
        </authorList>
    </citation>
    <scope>NUCLEOTIDE SEQUENCE</scope>
    <source>
        <strain evidence="2">Expedition CK06-06</strain>
    </source>
</reference>
<evidence type="ECO:0000256" key="1">
    <source>
        <dbReference type="ARBA" id="ARBA00022801"/>
    </source>
</evidence>
<dbReference type="SMART" id="SM00855">
    <property type="entry name" value="PGAM"/>
    <property type="match status" value="1"/>
</dbReference>
<dbReference type="InterPro" id="IPR013078">
    <property type="entry name" value="His_Pase_superF_clade-1"/>
</dbReference>
<dbReference type="PANTHER" id="PTHR46517">
    <property type="entry name" value="FRUCTOSE-2,6-BISPHOSPHATASE TIGAR"/>
    <property type="match status" value="1"/>
</dbReference>
<comment type="caution">
    <text evidence="2">The sequence shown here is derived from an EMBL/GenBank/DDBJ whole genome shotgun (WGS) entry which is preliminary data.</text>
</comment>
<proteinExistence type="predicted"/>
<dbReference type="Gene3D" id="3.40.50.1240">
    <property type="entry name" value="Phosphoglycerate mutase-like"/>
    <property type="match status" value="1"/>
</dbReference>
<dbReference type="Pfam" id="PF00300">
    <property type="entry name" value="His_Phos_1"/>
    <property type="match status" value="1"/>
</dbReference>
<dbReference type="GO" id="GO:0043456">
    <property type="term" value="P:regulation of pentose-phosphate shunt"/>
    <property type="evidence" value="ECO:0007669"/>
    <property type="project" value="TreeGrafter"/>
</dbReference>
<dbReference type="GO" id="GO:0045820">
    <property type="term" value="P:negative regulation of glycolytic process"/>
    <property type="evidence" value="ECO:0007669"/>
    <property type="project" value="TreeGrafter"/>
</dbReference>
<dbReference type="AlphaFoldDB" id="X1SY48"/>
<accession>X1SY48</accession>
<dbReference type="SUPFAM" id="SSF53254">
    <property type="entry name" value="Phosphoglycerate mutase-like"/>
    <property type="match status" value="1"/>
</dbReference>
<sequence length="181" mass="20747">MIKLTYFVHGTTTQNEMGIAAGWLPGELSDLGIKQSIELGNIVSNKKFDVIFTSDLKRAVDTTNLAFGSKFQIIQDKRLREADLGDFTNKPISEFRSNLLDYIKKPFPNGESYKDVETRVSKLLSSIRRKYSGKHVAIVAHHAPQLALDVILKSKTWRQAIAEDWRLTKSWKPGWEYYIRE</sequence>
<evidence type="ECO:0000313" key="2">
    <source>
        <dbReference type="EMBL" id="GAI72759.1"/>
    </source>
</evidence>
<dbReference type="InterPro" id="IPR029033">
    <property type="entry name" value="His_PPase_superfam"/>
</dbReference>
<dbReference type="PANTHER" id="PTHR46517:SF1">
    <property type="entry name" value="FRUCTOSE-2,6-BISPHOSPHATASE TIGAR"/>
    <property type="match status" value="1"/>
</dbReference>
<name>X1SY48_9ZZZZ</name>
<dbReference type="GO" id="GO:0005829">
    <property type="term" value="C:cytosol"/>
    <property type="evidence" value="ECO:0007669"/>
    <property type="project" value="TreeGrafter"/>
</dbReference>
<protein>
    <recommendedName>
        <fullName evidence="3">Phosphoglycerate mutase (2,3-diphosphoglycerate-dependent)</fullName>
    </recommendedName>
</protein>
<organism evidence="2">
    <name type="scientific">marine sediment metagenome</name>
    <dbReference type="NCBI Taxonomy" id="412755"/>
    <lineage>
        <taxon>unclassified sequences</taxon>
        <taxon>metagenomes</taxon>
        <taxon>ecological metagenomes</taxon>
    </lineage>
</organism>
<dbReference type="GO" id="GO:0004331">
    <property type="term" value="F:fructose-2,6-bisphosphate 2-phosphatase activity"/>
    <property type="evidence" value="ECO:0007669"/>
    <property type="project" value="TreeGrafter"/>
</dbReference>
<keyword evidence="1" id="KW-0378">Hydrolase</keyword>
<gene>
    <name evidence="2" type="ORF">S12H4_04343</name>
</gene>
<dbReference type="EMBL" id="BARW01001329">
    <property type="protein sequence ID" value="GAI72759.1"/>
    <property type="molecule type" value="Genomic_DNA"/>
</dbReference>
<dbReference type="CDD" id="cd07067">
    <property type="entry name" value="HP_PGM_like"/>
    <property type="match status" value="1"/>
</dbReference>
<dbReference type="InterPro" id="IPR051695">
    <property type="entry name" value="Phosphoglycerate_Mutase"/>
</dbReference>
<evidence type="ECO:0008006" key="3">
    <source>
        <dbReference type="Google" id="ProtNLM"/>
    </source>
</evidence>